<dbReference type="RefSeq" id="WP_252664111.1">
    <property type="nucleotide sequence ID" value="NZ_CP098611.1"/>
</dbReference>
<protein>
    <submittedName>
        <fullName evidence="2">Uncharacterized protein</fullName>
    </submittedName>
</protein>
<accession>A0ABY5AT86</accession>
<feature type="transmembrane region" description="Helical" evidence="1">
    <location>
        <begin position="44"/>
        <end position="67"/>
    </location>
</feature>
<sequence>MMSKQVTHLRISPQELSDWSQGIFAQHQQELKQLASQEKLPTNLLVAWWMLLFFLIPEIHNIVIDIFPDILDVNFVLVGVAYIALGLTPLGFIKHQLIKSSQIERDRLQLKFQETYPGLSLLANKVKDHNQIIDEFTRLQESLGTRASVEAGQTELRQGLDISKVNFRRAFEQEKQWREGSHSAANSIQLDLATLERLQQQTPSGRCRDLLQQIQNLAVNLQRELNQVLH</sequence>
<keyword evidence="1" id="KW-0472">Membrane</keyword>
<keyword evidence="1" id="KW-0812">Transmembrane</keyword>
<dbReference type="EMBL" id="CP098611">
    <property type="protein sequence ID" value="USR92032.1"/>
    <property type="molecule type" value="Genomic_DNA"/>
</dbReference>
<keyword evidence="3" id="KW-1185">Reference proteome</keyword>
<proteinExistence type="predicted"/>
<reference evidence="2" key="1">
    <citation type="submission" date="2022-06" db="EMBL/GenBank/DDBJ databases">
        <title>Genome sequence of Phormidium yuhuli AB48 isolated from an industrial photobioreactor environment.</title>
        <authorList>
            <person name="Qiu Y."/>
            <person name="Noonan A.J.C."/>
            <person name="Dofher K."/>
            <person name="Koch M."/>
            <person name="Kieft B."/>
            <person name="Lin X."/>
            <person name="Ziels R.M."/>
            <person name="Hallam S.J."/>
        </authorList>
    </citation>
    <scope>NUCLEOTIDE SEQUENCE</scope>
    <source>
        <strain evidence="2">AB48</strain>
    </source>
</reference>
<dbReference type="Proteomes" id="UP001056708">
    <property type="component" value="Chromosome"/>
</dbReference>
<gene>
    <name evidence="2" type="ORF">NEA10_04725</name>
</gene>
<keyword evidence="1" id="KW-1133">Transmembrane helix</keyword>
<evidence type="ECO:0000313" key="3">
    <source>
        <dbReference type="Proteomes" id="UP001056708"/>
    </source>
</evidence>
<evidence type="ECO:0000313" key="2">
    <source>
        <dbReference type="EMBL" id="USR92032.1"/>
    </source>
</evidence>
<name>A0ABY5AT86_9CYAN</name>
<organism evidence="2 3">
    <name type="scientific">Phormidium yuhuli AB48</name>
    <dbReference type="NCBI Taxonomy" id="2940671"/>
    <lineage>
        <taxon>Bacteria</taxon>
        <taxon>Bacillati</taxon>
        <taxon>Cyanobacteriota</taxon>
        <taxon>Cyanophyceae</taxon>
        <taxon>Oscillatoriophycideae</taxon>
        <taxon>Oscillatoriales</taxon>
        <taxon>Oscillatoriaceae</taxon>
        <taxon>Phormidium</taxon>
        <taxon>Phormidium yuhuli</taxon>
    </lineage>
</organism>
<evidence type="ECO:0000256" key="1">
    <source>
        <dbReference type="SAM" id="Phobius"/>
    </source>
</evidence>
<feature type="transmembrane region" description="Helical" evidence="1">
    <location>
        <begin position="73"/>
        <end position="93"/>
    </location>
</feature>